<sequence length="38" mass="4684">MFPSYRIFFYCVSFIIHSPKKFDVYLKSGRFNFIQDIK</sequence>
<reference evidence="1" key="1">
    <citation type="journal article" date="2015" name="Proc. Natl. Acad. Sci. U.S.A.">
        <title>Networks of energetic and metabolic interactions define dynamics in microbial communities.</title>
        <authorList>
            <person name="Embree M."/>
            <person name="Liu J.K."/>
            <person name="Al-Bassam M.M."/>
            <person name="Zengler K."/>
        </authorList>
    </citation>
    <scope>NUCLEOTIDE SEQUENCE</scope>
</reference>
<comment type="caution">
    <text evidence="1">The sequence shown here is derived from an EMBL/GenBank/DDBJ whole genome shotgun (WGS) entry which is preliminary data.</text>
</comment>
<name>A0A0W8F666_9ZZZZ</name>
<proteinExistence type="predicted"/>
<organism evidence="1">
    <name type="scientific">hydrocarbon metagenome</name>
    <dbReference type="NCBI Taxonomy" id="938273"/>
    <lineage>
        <taxon>unclassified sequences</taxon>
        <taxon>metagenomes</taxon>
        <taxon>ecological metagenomes</taxon>
    </lineage>
</organism>
<gene>
    <name evidence="1" type="ORF">ASZ90_014035</name>
</gene>
<evidence type="ECO:0000313" key="1">
    <source>
        <dbReference type="EMBL" id="KUG16361.1"/>
    </source>
</evidence>
<protein>
    <submittedName>
        <fullName evidence="1">Uncharacterized protein</fullName>
    </submittedName>
</protein>
<dbReference type="EMBL" id="LNQE01001503">
    <property type="protein sequence ID" value="KUG16361.1"/>
    <property type="molecule type" value="Genomic_DNA"/>
</dbReference>
<accession>A0A0W8F666</accession>
<dbReference type="AlphaFoldDB" id="A0A0W8F666"/>